<evidence type="ECO:0000256" key="7">
    <source>
        <dbReference type="RuleBase" id="RU000320"/>
    </source>
</evidence>
<evidence type="ECO:0000256" key="6">
    <source>
        <dbReference type="ARBA" id="ARBA00023136"/>
    </source>
</evidence>
<evidence type="ECO:0000256" key="4">
    <source>
        <dbReference type="ARBA" id="ARBA00022692"/>
    </source>
</evidence>
<comment type="caution">
    <text evidence="10">The sequence shown here is derived from an EMBL/GenBank/DDBJ whole genome shotgun (WGS) entry which is preliminary data.</text>
</comment>
<feature type="transmembrane region" description="Helical" evidence="8">
    <location>
        <begin position="173"/>
        <end position="196"/>
    </location>
</feature>
<dbReference type="Proteomes" id="UP000779900">
    <property type="component" value="Unassembled WGS sequence"/>
</dbReference>
<feature type="transmembrane region" description="Helical" evidence="8">
    <location>
        <begin position="299"/>
        <end position="321"/>
    </location>
</feature>
<dbReference type="InterPro" id="IPR050586">
    <property type="entry name" value="CPA3_Na-H_Antiporter_D"/>
</dbReference>
<keyword evidence="3" id="KW-1003">Cell membrane</keyword>
<accession>A0A937XFF8</accession>
<sequence>MNLDVNWLQFSGGKLELFFALVLGLVGLAALLYSLAKIRAGVGQVAEYLVFLVLLLASGIGVVYARNLFVMFALWELAALALWRLVAFYRGEEELGAAFWALLLNFASAGLMLVGLAVILLERSTLNLDTLRGQTLPFWPAMLVLVGILAKSATLPLYIWLPRAYKAAPAPVCALLSGVAENIGIILFFKLFVLTMRVPDGFMPMVAGLAVVSSLVTGGIALTTGTIRSTLAYSTVSQLGFIFLGLSLAGYYGITAGLLYVAAHAVAKAGLFFAAGLVEDAAGNGELGRLGGVARVSPVLAVAAAMLVLSIIGIPPFLGFFAKLGVIIASVRYSLLLGAGAMVAALFTLLYLVRLYTRVFMGTGPTAEMRPVNGYLVALVVVLALVSLAAGMVYNLPIEFIEGGMAQVLGAL</sequence>
<protein>
    <recommendedName>
        <fullName evidence="9">NADH:quinone oxidoreductase/Mrp antiporter transmembrane domain-containing protein</fullName>
    </recommendedName>
</protein>
<name>A0A937XFF8_UNCW3</name>
<feature type="transmembrane region" description="Helical" evidence="8">
    <location>
        <begin position="141"/>
        <end position="161"/>
    </location>
</feature>
<gene>
    <name evidence="10" type="ORF">FJY68_10090</name>
</gene>
<keyword evidence="6 8" id="KW-0472">Membrane</keyword>
<proteinExistence type="inferred from homology"/>
<feature type="transmembrane region" description="Helical" evidence="8">
    <location>
        <begin position="202"/>
        <end position="224"/>
    </location>
</feature>
<feature type="transmembrane region" description="Helical" evidence="8">
    <location>
        <begin position="72"/>
        <end position="90"/>
    </location>
</feature>
<evidence type="ECO:0000256" key="2">
    <source>
        <dbReference type="ARBA" id="ARBA00005346"/>
    </source>
</evidence>
<feature type="transmembrane region" description="Helical" evidence="8">
    <location>
        <begin position="97"/>
        <end position="121"/>
    </location>
</feature>
<evidence type="ECO:0000256" key="1">
    <source>
        <dbReference type="ARBA" id="ARBA00004651"/>
    </source>
</evidence>
<feature type="transmembrane region" description="Helical" evidence="8">
    <location>
        <begin position="48"/>
        <end position="66"/>
    </location>
</feature>
<dbReference type="EMBL" id="VGIR01000065">
    <property type="protein sequence ID" value="MBM3332177.1"/>
    <property type="molecule type" value="Genomic_DNA"/>
</dbReference>
<evidence type="ECO:0000313" key="11">
    <source>
        <dbReference type="Proteomes" id="UP000779900"/>
    </source>
</evidence>
<dbReference type="AlphaFoldDB" id="A0A937XFF8"/>
<evidence type="ECO:0000313" key="10">
    <source>
        <dbReference type="EMBL" id="MBM3332177.1"/>
    </source>
</evidence>
<feature type="transmembrane region" description="Helical" evidence="8">
    <location>
        <begin position="333"/>
        <end position="353"/>
    </location>
</feature>
<dbReference type="GO" id="GO:0005886">
    <property type="term" value="C:plasma membrane"/>
    <property type="evidence" value="ECO:0007669"/>
    <property type="project" value="UniProtKB-SubCell"/>
</dbReference>
<feature type="domain" description="NADH:quinone oxidoreductase/Mrp antiporter transmembrane" evidence="9">
    <location>
        <begin position="65"/>
        <end position="348"/>
    </location>
</feature>
<keyword evidence="5 8" id="KW-1133">Transmembrane helix</keyword>
<feature type="transmembrane region" description="Helical" evidence="8">
    <location>
        <begin position="374"/>
        <end position="394"/>
    </location>
</feature>
<dbReference type="PRINTS" id="PR01434">
    <property type="entry name" value="NADHDHGNASE5"/>
</dbReference>
<feature type="transmembrane region" description="Helical" evidence="8">
    <location>
        <begin position="231"/>
        <end position="252"/>
    </location>
</feature>
<organism evidence="10 11">
    <name type="scientific">candidate division WOR-3 bacterium</name>
    <dbReference type="NCBI Taxonomy" id="2052148"/>
    <lineage>
        <taxon>Bacteria</taxon>
        <taxon>Bacteria division WOR-3</taxon>
    </lineage>
</organism>
<dbReference type="InterPro" id="IPR001750">
    <property type="entry name" value="ND/Mrp_TM"/>
</dbReference>
<reference evidence="10" key="1">
    <citation type="submission" date="2019-03" db="EMBL/GenBank/DDBJ databases">
        <title>Lake Tanganyika Metagenome-Assembled Genomes (MAGs).</title>
        <authorList>
            <person name="Tran P."/>
        </authorList>
    </citation>
    <scope>NUCLEOTIDE SEQUENCE</scope>
    <source>
        <strain evidence="10">K_DeepCast_150m_m2_040</strain>
    </source>
</reference>
<comment type="subcellular location">
    <subcellularLocation>
        <location evidence="1">Cell membrane</location>
        <topology evidence="1">Multi-pass membrane protein</topology>
    </subcellularLocation>
    <subcellularLocation>
        <location evidence="7">Membrane</location>
        <topology evidence="7">Multi-pass membrane protein</topology>
    </subcellularLocation>
</comment>
<evidence type="ECO:0000259" key="9">
    <source>
        <dbReference type="Pfam" id="PF00361"/>
    </source>
</evidence>
<comment type="similarity">
    <text evidence="2">Belongs to the CPA3 antiporters (TC 2.A.63) subunit D family.</text>
</comment>
<evidence type="ECO:0000256" key="3">
    <source>
        <dbReference type="ARBA" id="ARBA00022475"/>
    </source>
</evidence>
<dbReference type="PANTHER" id="PTHR42703">
    <property type="entry name" value="NADH DEHYDROGENASE"/>
    <property type="match status" value="1"/>
</dbReference>
<evidence type="ECO:0000256" key="5">
    <source>
        <dbReference type="ARBA" id="ARBA00022989"/>
    </source>
</evidence>
<dbReference type="Pfam" id="PF00361">
    <property type="entry name" value="Proton_antipo_M"/>
    <property type="match status" value="1"/>
</dbReference>
<evidence type="ECO:0000256" key="8">
    <source>
        <dbReference type="SAM" id="Phobius"/>
    </source>
</evidence>
<keyword evidence="4 7" id="KW-0812">Transmembrane</keyword>
<dbReference type="PANTHER" id="PTHR42703:SF1">
    <property type="entry name" value="NA(+)_H(+) ANTIPORTER SUBUNIT D1"/>
    <property type="match status" value="1"/>
</dbReference>
<feature type="transmembrane region" description="Helical" evidence="8">
    <location>
        <begin position="17"/>
        <end position="36"/>
    </location>
</feature>